<protein>
    <recommendedName>
        <fullName evidence="3">AlpA family phage regulatory protein</fullName>
    </recommendedName>
</protein>
<dbReference type="InterPro" id="IPR052931">
    <property type="entry name" value="Prophage_regulatory_activator"/>
</dbReference>
<dbReference type="Proteomes" id="UP000886939">
    <property type="component" value="Unassembled WGS sequence"/>
</dbReference>
<dbReference type="InterPro" id="IPR010260">
    <property type="entry name" value="AlpA"/>
</dbReference>
<dbReference type="Pfam" id="PF05930">
    <property type="entry name" value="Phage_AlpA"/>
    <property type="match status" value="1"/>
</dbReference>
<dbReference type="InterPro" id="IPR009061">
    <property type="entry name" value="DNA-bd_dom_put_sf"/>
</dbReference>
<gene>
    <name evidence="1" type="ORF">KAM343_37180</name>
</gene>
<name>A0AAV4YP68_AERCA</name>
<dbReference type="PANTHER" id="PTHR36154:SF1">
    <property type="entry name" value="DNA-BINDING TRANSCRIPTIONAL ACTIVATOR ALPA"/>
    <property type="match status" value="1"/>
</dbReference>
<proteinExistence type="predicted"/>
<dbReference type="SUPFAM" id="SSF46955">
    <property type="entry name" value="Putative DNA-binding domain"/>
    <property type="match status" value="1"/>
</dbReference>
<dbReference type="AlphaFoldDB" id="A0AAV4YP68"/>
<reference evidence="1" key="1">
    <citation type="submission" date="2021-07" db="EMBL/GenBank/DDBJ databases">
        <title>Draft genome sequence of carbapenem-resistant Aeromonas spp. in Japan.</title>
        <authorList>
            <person name="Maehana S."/>
            <person name="Suzuki M."/>
            <person name="Kitasato H."/>
        </authorList>
    </citation>
    <scope>NUCLEOTIDE SEQUENCE</scope>
    <source>
        <strain evidence="1">KAM343</strain>
    </source>
</reference>
<dbReference type="PANTHER" id="PTHR36154">
    <property type="entry name" value="DNA-BINDING TRANSCRIPTIONAL ACTIVATOR ALPA"/>
    <property type="match status" value="1"/>
</dbReference>
<dbReference type="EMBL" id="BPNI01000111">
    <property type="protein sequence ID" value="GJA42922.1"/>
    <property type="molecule type" value="Genomic_DNA"/>
</dbReference>
<comment type="caution">
    <text evidence="1">The sequence shown here is derived from an EMBL/GenBank/DDBJ whole genome shotgun (WGS) entry which is preliminary data.</text>
</comment>
<evidence type="ECO:0000313" key="1">
    <source>
        <dbReference type="EMBL" id="GJA42922.1"/>
    </source>
</evidence>
<organism evidence="1 2">
    <name type="scientific">Aeromonas caviae</name>
    <name type="common">Aeromonas punctata</name>
    <dbReference type="NCBI Taxonomy" id="648"/>
    <lineage>
        <taxon>Bacteria</taxon>
        <taxon>Pseudomonadati</taxon>
        <taxon>Pseudomonadota</taxon>
        <taxon>Gammaproteobacteria</taxon>
        <taxon>Aeromonadales</taxon>
        <taxon>Aeromonadaceae</taxon>
        <taxon>Aeromonas</taxon>
    </lineage>
</organism>
<accession>A0AAV4YP68</accession>
<evidence type="ECO:0008006" key="3">
    <source>
        <dbReference type="Google" id="ProtNLM"/>
    </source>
</evidence>
<evidence type="ECO:0000313" key="2">
    <source>
        <dbReference type="Proteomes" id="UP000886939"/>
    </source>
</evidence>
<sequence length="62" mass="7004">MLSDKIMRIKEVSQVCGISIPTIYRKIKAGTFPSGRRLSSKTTGWLSSEISEWMQSLPKMDV</sequence>
<dbReference type="Gene3D" id="1.10.238.160">
    <property type="match status" value="1"/>
</dbReference>